<dbReference type="InterPro" id="IPR051685">
    <property type="entry name" value="Ycf3/AcsC/BcsC/TPR_MFPF"/>
</dbReference>
<feature type="repeat" description="TPR" evidence="3">
    <location>
        <begin position="412"/>
        <end position="445"/>
    </location>
</feature>
<dbReference type="Pfam" id="PF13374">
    <property type="entry name" value="TPR_10"/>
    <property type="match status" value="1"/>
</dbReference>
<keyword evidence="1" id="KW-0677">Repeat</keyword>
<reference evidence="5" key="1">
    <citation type="submission" date="2017-04" db="EMBL/GenBank/DDBJ databases">
        <authorList>
            <person name="Varghese N."/>
            <person name="Submissions S."/>
        </authorList>
    </citation>
    <scope>NUCLEOTIDE SEQUENCE [LARGE SCALE GENOMIC DNA]</scope>
    <source>
        <strain evidence="5">RKEM611</strain>
    </source>
</reference>
<dbReference type="SUPFAM" id="SSF48452">
    <property type="entry name" value="TPR-like"/>
    <property type="match status" value="1"/>
</dbReference>
<dbReference type="SMART" id="SM00028">
    <property type="entry name" value="TPR"/>
    <property type="match status" value="6"/>
</dbReference>
<dbReference type="InterPro" id="IPR011990">
    <property type="entry name" value="TPR-like_helical_dom_sf"/>
</dbReference>
<dbReference type="PANTHER" id="PTHR44943">
    <property type="entry name" value="CELLULOSE SYNTHASE OPERON PROTEIN C"/>
    <property type="match status" value="1"/>
</dbReference>
<dbReference type="InterPro" id="IPR013105">
    <property type="entry name" value="TPR_2"/>
</dbReference>
<keyword evidence="5" id="KW-1185">Reference proteome</keyword>
<evidence type="ECO:0000313" key="4">
    <source>
        <dbReference type="EMBL" id="SME87876.1"/>
    </source>
</evidence>
<dbReference type="EMBL" id="FWZT01000001">
    <property type="protein sequence ID" value="SME87876.1"/>
    <property type="molecule type" value="Genomic_DNA"/>
</dbReference>
<dbReference type="NCBIfam" id="NF047558">
    <property type="entry name" value="TPR_END_plus"/>
    <property type="match status" value="1"/>
</dbReference>
<dbReference type="InterPro" id="IPR019734">
    <property type="entry name" value="TPR_rpt"/>
</dbReference>
<dbReference type="Pfam" id="PF07719">
    <property type="entry name" value="TPR_2"/>
    <property type="match status" value="1"/>
</dbReference>
<dbReference type="PANTHER" id="PTHR44943:SF8">
    <property type="entry name" value="TPR REPEAT-CONTAINING PROTEIN MJ0263"/>
    <property type="match status" value="1"/>
</dbReference>
<accession>A0A1Y6B719</accession>
<dbReference type="Proteomes" id="UP000192907">
    <property type="component" value="Unassembled WGS sequence"/>
</dbReference>
<evidence type="ECO:0000256" key="3">
    <source>
        <dbReference type="PROSITE-ProRule" id="PRU00339"/>
    </source>
</evidence>
<proteinExistence type="predicted"/>
<protein>
    <submittedName>
        <fullName evidence="4">Tetratricopeptide repeat-containing protein</fullName>
    </submittedName>
</protein>
<organism evidence="4 5">
    <name type="scientific">Pseudobacteriovorax antillogorgiicola</name>
    <dbReference type="NCBI Taxonomy" id="1513793"/>
    <lineage>
        <taxon>Bacteria</taxon>
        <taxon>Pseudomonadati</taxon>
        <taxon>Bdellovibrionota</taxon>
        <taxon>Oligoflexia</taxon>
        <taxon>Oligoflexales</taxon>
        <taxon>Pseudobacteriovoracaceae</taxon>
        <taxon>Pseudobacteriovorax</taxon>
    </lineage>
</organism>
<evidence type="ECO:0000256" key="1">
    <source>
        <dbReference type="ARBA" id="ARBA00022737"/>
    </source>
</evidence>
<feature type="repeat" description="TPR" evidence="3">
    <location>
        <begin position="234"/>
        <end position="267"/>
    </location>
</feature>
<evidence type="ECO:0000256" key="2">
    <source>
        <dbReference type="ARBA" id="ARBA00022803"/>
    </source>
</evidence>
<dbReference type="OrthoDB" id="5288862at2"/>
<sequence length="521" mass="59480">MTRPQKRPKKLLVSSKAAKPLAQDPTFCILSIFLFLLIAFAWTAQASPVDTSIERLRSLEKDIWTSHDRDIHDLQFQVTQLIQLQPDSAFAHYLLGQLYIRQFVKSPYEMHLLRQAAELGQQAIDLKPDRDFGYVVASQVLDMMGYTSNASKLINPERNTKISNTWRTLFLQAKFNAAQNSYKKSLAILKESLSREDTQSEIIIPHALAIIESNLEGRELLKELRVWNNDFSNETVSLNLAIALSQQKKYEEAHKIYGKMIKTNPKALEARINDGIILYQHLDRRQDGKERLASILDHFSDRLTLEQKGIVKSHLARIFLRNRDFSEAESLFLSIIRESQEPLEWIALSHATYKEKKLYKEFSKLMRKVKEELPGSGPIYALHGEVLSEHLKKHSDAIDSYEGAILLEPSRSEFYNGLGLAYYRQKNMVKALNLFVQATQVDPNDATARYNEACVLAILGRPQEALGSLKEAITLDPRLQNTAQQDSDFKSIRDSDQFRALIGSGHNISEVTRPQQTAQQP</sequence>
<dbReference type="PROSITE" id="PS50005">
    <property type="entry name" value="TPR"/>
    <property type="match status" value="2"/>
</dbReference>
<keyword evidence="2 3" id="KW-0802">TPR repeat</keyword>
<dbReference type="Gene3D" id="1.25.40.10">
    <property type="entry name" value="Tetratricopeptide repeat domain"/>
    <property type="match status" value="3"/>
</dbReference>
<gene>
    <name evidence="4" type="ORF">SAMN06296036_10151</name>
</gene>
<name>A0A1Y6B719_9BACT</name>
<dbReference type="STRING" id="1513793.SAMN06296036_10151"/>
<evidence type="ECO:0000313" key="5">
    <source>
        <dbReference type="Proteomes" id="UP000192907"/>
    </source>
</evidence>
<dbReference type="RefSeq" id="WP_132314805.1">
    <property type="nucleotide sequence ID" value="NZ_FWZT01000001.1"/>
</dbReference>
<dbReference type="AlphaFoldDB" id="A0A1Y6B719"/>